<protein>
    <recommendedName>
        <fullName evidence="5">Outer membrane protein beta-barrel domain-containing protein</fullName>
    </recommendedName>
</protein>
<evidence type="ECO:0000313" key="3">
    <source>
        <dbReference type="EMBL" id="NIZ68834.1"/>
    </source>
</evidence>
<dbReference type="Proteomes" id="UP000778951">
    <property type="component" value="Unassembled WGS sequence"/>
</dbReference>
<comment type="caution">
    <text evidence="3">The sequence shown here is derived from an EMBL/GenBank/DDBJ whole genome shotgun (WGS) entry which is preliminary data.</text>
</comment>
<evidence type="ECO:0000256" key="1">
    <source>
        <dbReference type="SAM" id="MobiDB-lite"/>
    </source>
</evidence>
<dbReference type="AlphaFoldDB" id="A0A968GH05"/>
<evidence type="ECO:0000256" key="2">
    <source>
        <dbReference type="SAM" id="SignalP"/>
    </source>
</evidence>
<dbReference type="EMBL" id="JAATLM010000001">
    <property type="protein sequence ID" value="NIZ68834.1"/>
    <property type="molecule type" value="Genomic_DNA"/>
</dbReference>
<sequence>MNKYIKFFFISTCALLTFSPLFAQEENQESDSVEETTTVNRQPSPWQAHVGIGMNIGVNGLPSQISNDLAMKEGFLSAVGTMRGLPLGASFFAGVGYQFTGTAHSVGLEVGMGIHNDGGSARVTLGDDPANIPGYVFDGTIGAMGDSAGMLGMAKMFIPMIYPGMSTINTMKGQYLDPKLRVYYRYNKETWNIQAGMGLGFLIAMNYFAYPSKVRSDYTFSEDLENAEMLFDFGWASAMSQGPITATRIPFPLVMRDGTVMMRAIQPLADLHFRASYKNYYFDVSYSTEFRFIHHVKLGMGIMFA</sequence>
<name>A0A968GH05_9SPIO</name>
<evidence type="ECO:0008006" key="5">
    <source>
        <dbReference type="Google" id="ProtNLM"/>
    </source>
</evidence>
<dbReference type="RefSeq" id="WP_167694949.1">
    <property type="nucleotide sequence ID" value="NZ_CP118181.1"/>
</dbReference>
<feature type="chain" id="PRO_5037075419" description="Outer membrane protein beta-barrel domain-containing protein" evidence="2">
    <location>
        <begin position="24"/>
        <end position="305"/>
    </location>
</feature>
<feature type="compositionally biased region" description="Polar residues" evidence="1">
    <location>
        <begin position="35"/>
        <end position="45"/>
    </location>
</feature>
<feature type="region of interest" description="Disordered" evidence="1">
    <location>
        <begin position="27"/>
        <end position="46"/>
    </location>
</feature>
<keyword evidence="2" id="KW-0732">Signal</keyword>
<accession>A0A968GH05</accession>
<reference evidence="3" key="1">
    <citation type="submission" date="2020-03" db="EMBL/GenBank/DDBJ databases">
        <title>Spirochaetal bacteria isolated from arthropods constitute a novel genus Entomospira genus novum within the order Spirochaetales.</title>
        <authorList>
            <person name="Grana-Miraglia L."/>
            <person name="Sikutova S."/>
            <person name="Fingerle V."/>
            <person name="Sing A."/>
            <person name="Castillo-Ramirez S."/>
            <person name="Margos G."/>
            <person name="Rudolf I."/>
        </authorList>
    </citation>
    <scope>NUCLEOTIDE SEQUENCE</scope>
    <source>
        <strain evidence="3">BR149</strain>
    </source>
</reference>
<proteinExistence type="predicted"/>
<gene>
    <name evidence="3" type="ORF">HCT48_01180</name>
</gene>
<evidence type="ECO:0000313" key="4">
    <source>
        <dbReference type="Proteomes" id="UP000778951"/>
    </source>
</evidence>
<keyword evidence="4" id="KW-1185">Reference proteome</keyword>
<organism evidence="3 4">
    <name type="scientific">Entomospira culicis</name>
    <dbReference type="NCBI Taxonomy" id="2719989"/>
    <lineage>
        <taxon>Bacteria</taxon>
        <taxon>Pseudomonadati</taxon>
        <taxon>Spirochaetota</taxon>
        <taxon>Spirochaetia</taxon>
        <taxon>Spirochaetales</taxon>
        <taxon>Spirochaetaceae</taxon>
        <taxon>Entomospira</taxon>
    </lineage>
</organism>
<feature type="signal peptide" evidence="2">
    <location>
        <begin position="1"/>
        <end position="23"/>
    </location>
</feature>